<name>A0A317C934_9GAMM</name>
<keyword evidence="1" id="KW-0560">Oxidoreductase</keyword>
<dbReference type="SUPFAM" id="SSF52218">
    <property type="entry name" value="Flavoproteins"/>
    <property type="match status" value="1"/>
</dbReference>
<dbReference type="InterPro" id="IPR029039">
    <property type="entry name" value="Flavoprotein-like_sf"/>
</dbReference>
<dbReference type="GO" id="GO:0003955">
    <property type="term" value="F:NAD(P)H dehydrogenase (quinone) activity"/>
    <property type="evidence" value="ECO:0007669"/>
    <property type="project" value="TreeGrafter"/>
</dbReference>
<evidence type="ECO:0000313" key="4">
    <source>
        <dbReference type="Proteomes" id="UP000245506"/>
    </source>
</evidence>
<evidence type="ECO:0000259" key="2">
    <source>
        <dbReference type="Pfam" id="PF02525"/>
    </source>
</evidence>
<dbReference type="AlphaFoldDB" id="A0A317C934"/>
<dbReference type="GO" id="GO:0009055">
    <property type="term" value="F:electron transfer activity"/>
    <property type="evidence" value="ECO:0007669"/>
    <property type="project" value="TreeGrafter"/>
</dbReference>
<dbReference type="RefSeq" id="WP_109824050.1">
    <property type="nucleotide sequence ID" value="NZ_QGKL01000038.1"/>
</dbReference>
<dbReference type="Pfam" id="PF02525">
    <property type="entry name" value="Flavodoxin_2"/>
    <property type="match status" value="1"/>
</dbReference>
<dbReference type="GO" id="GO:0010181">
    <property type="term" value="F:FMN binding"/>
    <property type="evidence" value="ECO:0007669"/>
    <property type="project" value="TreeGrafter"/>
</dbReference>
<gene>
    <name evidence="3" type="ORF">DKT75_13930</name>
</gene>
<dbReference type="PANTHER" id="PTHR47307">
    <property type="entry name" value="GLUTATHIONE-REGULATED POTASSIUM-EFFLUX SYSTEM ANCILLARY PROTEIN KEFG"/>
    <property type="match status" value="1"/>
</dbReference>
<dbReference type="OrthoDB" id="9798454at2"/>
<evidence type="ECO:0000256" key="1">
    <source>
        <dbReference type="ARBA" id="ARBA00023002"/>
    </source>
</evidence>
<dbReference type="InterPro" id="IPR046980">
    <property type="entry name" value="KefG/KefF"/>
</dbReference>
<comment type="caution">
    <text evidence="3">The sequence shown here is derived from an EMBL/GenBank/DDBJ whole genome shotgun (WGS) entry which is preliminary data.</text>
</comment>
<organism evidence="3 4">
    <name type="scientific">Leucothrix arctica</name>
    <dbReference type="NCBI Taxonomy" id="1481894"/>
    <lineage>
        <taxon>Bacteria</taxon>
        <taxon>Pseudomonadati</taxon>
        <taxon>Pseudomonadota</taxon>
        <taxon>Gammaproteobacteria</taxon>
        <taxon>Thiotrichales</taxon>
        <taxon>Thiotrichaceae</taxon>
        <taxon>Leucothrix</taxon>
    </lineage>
</organism>
<reference evidence="3 4" key="1">
    <citation type="submission" date="2018-05" db="EMBL/GenBank/DDBJ databases">
        <title>Leucothrix arctica sp. nov., isolated from Arctic seawater.</title>
        <authorList>
            <person name="Choi A."/>
            <person name="Baek K."/>
        </authorList>
    </citation>
    <scope>NUCLEOTIDE SEQUENCE [LARGE SCALE GENOMIC DNA]</scope>
    <source>
        <strain evidence="3 4">IMCC9719</strain>
    </source>
</reference>
<accession>A0A317C934</accession>
<keyword evidence="4" id="KW-1185">Reference proteome</keyword>
<dbReference type="PANTHER" id="PTHR47307:SF1">
    <property type="entry name" value="GLUTATHIONE-REGULATED POTASSIUM-EFFLUX SYSTEM ANCILLARY PROTEIN KEFG"/>
    <property type="match status" value="1"/>
</dbReference>
<dbReference type="EMBL" id="QGKL01000038">
    <property type="protein sequence ID" value="PWQ94847.1"/>
    <property type="molecule type" value="Genomic_DNA"/>
</dbReference>
<protein>
    <submittedName>
        <fullName evidence="3">NAD(P)H oxidoreductase</fullName>
    </submittedName>
</protein>
<dbReference type="Gene3D" id="3.40.50.360">
    <property type="match status" value="1"/>
</dbReference>
<feature type="domain" description="Flavodoxin-like fold" evidence="2">
    <location>
        <begin position="3"/>
        <end position="170"/>
    </location>
</feature>
<dbReference type="Proteomes" id="UP000245506">
    <property type="component" value="Unassembled WGS sequence"/>
</dbReference>
<evidence type="ECO:0000313" key="3">
    <source>
        <dbReference type="EMBL" id="PWQ94847.1"/>
    </source>
</evidence>
<sequence>MNRILILFAHPALEKSRVQRRLLKAAEAIEDITIHDLYETYPDFMIDVPAEQSLLLEHDLILFQHPLYWYSCPSLLKEWQDLVLEYGFAYGREGDALKGKTLGSIISSGGSRMSYSNEGRNHYSMKQLLQPFDQTARLCGMDYLPPFAVHRTHDMHESVIDEHSEHYRQILWRLQRGLPSKEETNSLEYLNDWAAE</sequence>
<proteinExistence type="predicted"/>
<dbReference type="InterPro" id="IPR003680">
    <property type="entry name" value="Flavodoxin_fold"/>
</dbReference>